<keyword evidence="1" id="KW-0472">Membrane</keyword>
<protein>
    <recommendedName>
        <fullName evidence="4">DUF5671 domain-containing protein</fullName>
    </recommendedName>
</protein>
<evidence type="ECO:0008006" key="4">
    <source>
        <dbReference type="Google" id="ProtNLM"/>
    </source>
</evidence>
<keyword evidence="1" id="KW-1133">Transmembrane helix</keyword>
<proteinExistence type="predicted"/>
<comment type="caution">
    <text evidence="2">The sequence shown here is derived from an EMBL/GenBank/DDBJ whole genome shotgun (WGS) entry which is preliminary data.</text>
</comment>
<evidence type="ECO:0000313" key="2">
    <source>
        <dbReference type="EMBL" id="OGE90565.1"/>
    </source>
</evidence>
<feature type="transmembrane region" description="Helical" evidence="1">
    <location>
        <begin position="152"/>
        <end position="173"/>
    </location>
</feature>
<dbReference type="EMBL" id="MFEY01000005">
    <property type="protein sequence ID" value="OGE90565.1"/>
    <property type="molecule type" value="Genomic_DNA"/>
</dbReference>
<evidence type="ECO:0000256" key="1">
    <source>
        <dbReference type="SAM" id="Phobius"/>
    </source>
</evidence>
<accession>A0A1F5PKT6</accession>
<dbReference type="AlphaFoldDB" id="A0A1F5PKT6"/>
<dbReference type="Proteomes" id="UP000177682">
    <property type="component" value="Unassembled WGS sequence"/>
</dbReference>
<feature type="transmembrane region" description="Helical" evidence="1">
    <location>
        <begin position="118"/>
        <end position="140"/>
    </location>
</feature>
<feature type="transmembrane region" description="Helical" evidence="1">
    <location>
        <begin position="179"/>
        <end position="199"/>
    </location>
</feature>
<organism evidence="2 3">
    <name type="scientific">Candidatus Doudnabacteria bacterium RIFCSPHIGHO2_12_FULL_48_16</name>
    <dbReference type="NCBI Taxonomy" id="1817838"/>
    <lineage>
        <taxon>Bacteria</taxon>
        <taxon>Candidatus Doudnaibacteriota</taxon>
    </lineage>
</organism>
<gene>
    <name evidence="2" type="ORF">A3E29_02095</name>
</gene>
<feature type="transmembrane region" description="Helical" evidence="1">
    <location>
        <begin position="79"/>
        <end position="98"/>
    </location>
</feature>
<name>A0A1F5PKT6_9BACT</name>
<evidence type="ECO:0000313" key="3">
    <source>
        <dbReference type="Proteomes" id="UP000177682"/>
    </source>
</evidence>
<reference evidence="2 3" key="1">
    <citation type="journal article" date="2016" name="Nat. Commun.">
        <title>Thousands of microbial genomes shed light on interconnected biogeochemical processes in an aquifer system.</title>
        <authorList>
            <person name="Anantharaman K."/>
            <person name="Brown C.T."/>
            <person name="Hug L.A."/>
            <person name="Sharon I."/>
            <person name="Castelle C.J."/>
            <person name="Probst A.J."/>
            <person name="Thomas B.C."/>
            <person name="Singh A."/>
            <person name="Wilkins M.J."/>
            <person name="Karaoz U."/>
            <person name="Brodie E.L."/>
            <person name="Williams K.H."/>
            <person name="Hubbard S.S."/>
            <person name="Banfield J.F."/>
        </authorList>
    </citation>
    <scope>NUCLEOTIDE SEQUENCE [LARGE SCALE GENOMIC DNA]</scope>
</reference>
<sequence length="206" mass="22742">MLEQSLINYIKSALAEGRNGSEIRQALLGHGWQAGDVDQALSLLVSHGQSSAPSAPAPALAPVTFGEISSAIPIARTNFISPYSYLLELVLFFALLILGNKAISDIHTHFPTDINGRLIFDALVVIPFLLAATTLHMSFLHSKERFRVLSEPYYLVAGWLIVRLLWNASKYILDKNAVYGVYIVLLLVVAVLTGIVFFIQKYIKKD</sequence>
<keyword evidence="1" id="KW-0812">Transmembrane</keyword>